<proteinExistence type="predicted"/>
<keyword evidence="2" id="KW-1185">Reference proteome</keyword>
<dbReference type="EMBL" id="JAENIJ010000047">
    <property type="protein sequence ID" value="MBK1884417.1"/>
    <property type="molecule type" value="Genomic_DNA"/>
</dbReference>
<name>A0A934S943_9BACT</name>
<evidence type="ECO:0000313" key="2">
    <source>
        <dbReference type="Proteomes" id="UP000603141"/>
    </source>
</evidence>
<dbReference type="AlphaFoldDB" id="A0A934S943"/>
<dbReference type="Proteomes" id="UP000603141">
    <property type="component" value="Unassembled WGS sequence"/>
</dbReference>
<reference evidence="1" key="1">
    <citation type="submission" date="2021-01" db="EMBL/GenBank/DDBJ databases">
        <title>Modified the classification status of verrucomicrobia.</title>
        <authorList>
            <person name="Feng X."/>
        </authorList>
    </citation>
    <scope>NUCLEOTIDE SEQUENCE</scope>
    <source>
        <strain evidence="1">KCTC 22041</strain>
    </source>
</reference>
<protein>
    <submittedName>
        <fullName evidence="1">Uncharacterized protein</fullName>
    </submittedName>
</protein>
<comment type="caution">
    <text evidence="1">The sequence shown here is derived from an EMBL/GenBank/DDBJ whole genome shotgun (WGS) entry which is preliminary data.</text>
</comment>
<gene>
    <name evidence="1" type="ORF">JIN85_18515</name>
</gene>
<sequence length="237" mass="26523">MIKTNLINAKRDLVEQILQGERQVMQYEQLVAQVRQIDQYLNRFGEPGAVSLESIKDTVRFLHKLDPGKTTAEILGNVKAEDIFEAPVAPGYEKVASEIRVNGQVVGVRDPDVYTPEVASRLALAHYESVRNSVLEQRKELKSSLDSALIELRSATTASEVAKLDVVIRSLESQLASTGTDLQLAASAATLRMLENQTEERIEAKVAVENKREVLKVNTETELQVFRLPNRPLLFKR</sequence>
<dbReference type="RefSeq" id="WP_200273583.1">
    <property type="nucleotide sequence ID" value="NZ_JAENIJ010000047.1"/>
</dbReference>
<organism evidence="1 2">
    <name type="scientific">Luteolibacter pohnpeiensis</name>
    <dbReference type="NCBI Taxonomy" id="454153"/>
    <lineage>
        <taxon>Bacteria</taxon>
        <taxon>Pseudomonadati</taxon>
        <taxon>Verrucomicrobiota</taxon>
        <taxon>Verrucomicrobiia</taxon>
        <taxon>Verrucomicrobiales</taxon>
        <taxon>Verrucomicrobiaceae</taxon>
        <taxon>Luteolibacter</taxon>
    </lineage>
</organism>
<evidence type="ECO:0000313" key="1">
    <source>
        <dbReference type="EMBL" id="MBK1884417.1"/>
    </source>
</evidence>
<accession>A0A934S943</accession>